<reference evidence="1 2" key="1">
    <citation type="submission" date="2019-04" db="EMBL/GenBank/DDBJ databases">
        <title>An improved genome assembly and genetic linkage map for asparagus bean, Vigna unguiculata ssp. sesquipedialis.</title>
        <authorList>
            <person name="Xia Q."/>
            <person name="Zhang R."/>
            <person name="Dong Y."/>
        </authorList>
    </citation>
    <scope>NUCLEOTIDE SEQUENCE [LARGE SCALE GENOMIC DNA]</scope>
    <source>
        <tissue evidence="1">Leaf</tissue>
    </source>
</reference>
<organism evidence="1 2">
    <name type="scientific">Vigna unguiculata</name>
    <name type="common">Cowpea</name>
    <dbReference type="NCBI Taxonomy" id="3917"/>
    <lineage>
        <taxon>Eukaryota</taxon>
        <taxon>Viridiplantae</taxon>
        <taxon>Streptophyta</taxon>
        <taxon>Embryophyta</taxon>
        <taxon>Tracheophyta</taxon>
        <taxon>Spermatophyta</taxon>
        <taxon>Magnoliopsida</taxon>
        <taxon>eudicotyledons</taxon>
        <taxon>Gunneridae</taxon>
        <taxon>Pentapetalae</taxon>
        <taxon>rosids</taxon>
        <taxon>fabids</taxon>
        <taxon>Fabales</taxon>
        <taxon>Fabaceae</taxon>
        <taxon>Papilionoideae</taxon>
        <taxon>50 kb inversion clade</taxon>
        <taxon>NPAAA clade</taxon>
        <taxon>indigoferoid/millettioid clade</taxon>
        <taxon>Phaseoleae</taxon>
        <taxon>Vigna</taxon>
    </lineage>
</organism>
<name>A0A4D6L2W4_VIGUN</name>
<dbReference type="EMBL" id="CP039346">
    <property type="protein sequence ID" value="QCD82833.1"/>
    <property type="molecule type" value="Genomic_DNA"/>
</dbReference>
<gene>
    <name evidence="1" type="ORF">DEO72_LG2g3174</name>
</gene>
<proteinExistence type="predicted"/>
<evidence type="ECO:0000313" key="2">
    <source>
        <dbReference type="Proteomes" id="UP000501690"/>
    </source>
</evidence>
<protein>
    <submittedName>
        <fullName evidence="1">Uncharacterized protein</fullName>
    </submittedName>
</protein>
<keyword evidence="2" id="KW-1185">Reference proteome</keyword>
<dbReference type="Proteomes" id="UP000501690">
    <property type="component" value="Linkage Group LG2"/>
</dbReference>
<sequence>MAGKSRKDKVLEEERVRLINFVDTKYIVRMNNLLTDAHRARIGSTPFKWCLQLERCLDICTPLIQQLVRRWDSCEESFRLWQHQLKEGDRVLFQVDHADADEFITVFVNKCLCDD</sequence>
<dbReference type="AlphaFoldDB" id="A0A4D6L2W4"/>
<evidence type="ECO:0000313" key="1">
    <source>
        <dbReference type="EMBL" id="QCD82833.1"/>
    </source>
</evidence>
<accession>A0A4D6L2W4</accession>